<organism evidence="1 2">
    <name type="scientific">Prymnesium parvum</name>
    <name type="common">Toxic golden alga</name>
    <dbReference type="NCBI Taxonomy" id="97485"/>
    <lineage>
        <taxon>Eukaryota</taxon>
        <taxon>Haptista</taxon>
        <taxon>Haptophyta</taxon>
        <taxon>Prymnesiophyceae</taxon>
        <taxon>Prymnesiales</taxon>
        <taxon>Prymnesiaceae</taxon>
        <taxon>Prymnesium</taxon>
    </lineage>
</organism>
<dbReference type="Gene3D" id="3.40.50.1820">
    <property type="entry name" value="alpha/beta hydrolase"/>
    <property type="match status" value="1"/>
</dbReference>
<evidence type="ECO:0000313" key="2">
    <source>
        <dbReference type="Proteomes" id="UP001515480"/>
    </source>
</evidence>
<dbReference type="Proteomes" id="UP001515480">
    <property type="component" value="Unassembled WGS sequence"/>
</dbReference>
<keyword evidence="2" id="KW-1185">Reference proteome</keyword>
<evidence type="ECO:0000313" key="1">
    <source>
        <dbReference type="EMBL" id="KAL1512214.1"/>
    </source>
</evidence>
<dbReference type="InterPro" id="IPR029058">
    <property type="entry name" value="AB_hydrolase_fold"/>
</dbReference>
<dbReference type="EMBL" id="JBGBPQ010000013">
    <property type="protein sequence ID" value="KAL1512214.1"/>
    <property type="molecule type" value="Genomic_DNA"/>
</dbReference>
<dbReference type="SUPFAM" id="SSF53474">
    <property type="entry name" value="alpha/beta-Hydrolases"/>
    <property type="match status" value="1"/>
</dbReference>
<proteinExistence type="predicted"/>
<gene>
    <name evidence="1" type="ORF">AB1Y20_005477</name>
</gene>
<reference evidence="1 2" key="1">
    <citation type="journal article" date="2024" name="Science">
        <title>Giant polyketide synthase enzymes in the biosynthesis of giant marine polyether toxins.</title>
        <authorList>
            <person name="Fallon T.R."/>
            <person name="Shende V.V."/>
            <person name="Wierzbicki I.H."/>
            <person name="Pendleton A.L."/>
            <person name="Watervoot N.F."/>
            <person name="Auber R.P."/>
            <person name="Gonzalez D.J."/>
            <person name="Wisecaver J.H."/>
            <person name="Moore B.S."/>
        </authorList>
    </citation>
    <scope>NUCLEOTIDE SEQUENCE [LARGE SCALE GENOMIC DNA]</scope>
    <source>
        <strain evidence="1 2">12B1</strain>
    </source>
</reference>
<accession>A0AB34J4A3</accession>
<dbReference type="AlphaFoldDB" id="A0AB34J4A3"/>
<comment type="caution">
    <text evidence="1">The sequence shown here is derived from an EMBL/GenBank/DDBJ whole genome shotgun (WGS) entry which is preliminary data.</text>
</comment>
<name>A0AB34J4A3_PRYPA</name>
<sequence length="236" mass="25757">MAERRSQVLLLGGWTPGPLHWLRAEFADGCDFHEPRIPTPPVGCDWCCSPPVLLLVGWCVGIPRWVLPDAFDAIPVVIRLLLDLGIVCALVSWTVRWSVQRGVRIAEKVLCDREIDVVAGFSWGGGLCCWLLARGCSVPMLLLAPTQAAMAKLALMGVRQPMFAAGDEVAIFHATDDGFCPPSQIAALSLTGAEMHICDDAHVLSSFRSLQEISSTFSRLLQMARTRRTSSKSTSQ</sequence>
<protein>
    <submittedName>
        <fullName evidence="1">Uncharacterized protein</fullName>
    </submittedName>
</protein>